<feature type="domain" description="Plastid lipid-associated protein/fibrillin conserved" evidence="4">
    <location>
        <begin position="213"/>
        <end position="239"/>
    </location>
</feature>
<dbReference type="Proteomes" id="UP001472866">
    <property type="component" value="Chromosome 10"/>
</dbReference>
<organism evidence="5 6">
    <name type="scientific">Chloropicon roscoffensis</name>
    <dbReference type="NCBI Taxonomy" id="1461544"/>
    <lineage>
        <taxon>Eukaryota</taxon>
        <taxon>Viridiplantae</taxon>
        <taxon>Chlorophyta</taxon>
        <taxon>Chloropicophyceae</taxon>
        <taxon>Chloropicales</taxon>
        <taxon>Chloropicaceae</taxon>
        <taxon>Chloropicon</taxon>
    </lineage>
</organism>
<feature type="region of interest" description="Disordered" evidence="3">
    <location>
        <begin position="1"/>
        <end position="20"/>
    </location>
</feature>
<dbReference type="PANTHER" id="PTHR31906">
    <property type="entry name" value="PLASTID-LIPID-ASSOCIATED PROTEIN 4, CHLOROPLASTIC-RELATED"/>
    <property type="match status" value="1"/>
</dbReference>
<dbReference type="Pfam" id="PF04755">
    <property type="entry name" value="PAP_fibrillin"/>
    <property type="match status" value="1"/>
</dbReference>
<accession>A0AAX4PFB4</accession>
<reference evidence="5 6" key="1">
    <citation type="submission" date="2024-03" db="EMBL/GenBank/DDBJ databases">
        <title>Complete genome sequence of the green alga Chloropicon roscoffensis RCC1871.</title>
        <authorList>
            <person name="Lemieux C."/>
            <person name="Pombert J.-F."/>
            <person name="Otis C."/>
            <person name="Turmel M."/>
        </authorList>
    </citation>
    <scope>NUCLEOTIDE SEQUENCE [LARGE SCALE GENOMIC DNA]</scope>
    <source>
        <strain evidence="5 6">RCC1871</strain>
    </source>
</reference>
<comment type="subcellular location">
    <subcellularLocation>
        <location evidence="1">Plastid</location>
    </subcellularLocation>
</comment>
<evidence type="ECO:0000256" key="2">
    <source>
        <dbReference type="ARBA" id="ARBA00022640"/>
    </source>
</evidence>
<keyword evidence="6" id="KW-1185">Reference proteome</keyword>
<evidence type="ECO:0000256" key="1">
    <source>
        <dbReference type="ARBA" id="ARBA00004474"/>
    </source>
</evidence>
<dbReference type="GO" id="GO:0009536">
    <property type="term" value="C:plastid"/>
    <property type="evidence" value="ECO:0007669"/>
    <property type="project" value="UniProtKB-SubCell"/>
</dbReference>
<dbReference type="InterPro" id="IPR039633">
    <property type="entry name" value="PAP"/>
</dbReference>
<evidence type="ECO:0000313" key="6">
    <source>
        <dbReference type="Proteomes" id="UP001472866"/>
    </source>
</evidence>
<evidence type="ECO:0000313" key="5">
    <source>
        <dbReference type="EMBL" id="WZN64629.1"/>
    </source>
</evidence>
<dbReference type="InterPro" id="IPR006843">
    <property type="entry name" value="PAP/fibrillin_dom"/>
</dbReference>
<proteinExistence type="predicted"/>
<gene>
    <name evidence="5" type="ORF">HKI87_10g61860</name>
</gene>
<evidence type="ECO:0000256" key="3">
    <source>
        <dbReference type="SAM" id="MobiDB-lite"/>
    </source>
</evidence>
<evidence type="ECO:0000259" key="4">
    <source>
        <dbReference type="Pfam" id="PF04755"/>
    </source>
</evidence>
<name>A0AAX4PFB4_9CHLO</name>
<feature type="compositionally biased region" description="Low complexity" evidence="3">
    <location>
        <begin position="1"/>
        <end position="17"/>
    </location>
</feature>
<dbReference type="EMBL" id="CP151510">
    <property type="protein sequence ID" value="WZN64629.1"/>
    <property type="molecule type" value="Genomic_DNA"/>
</dbReference>
<keyword evidence="2" id="KW-0934">Plastid</keyword>
<sequence>MRSLLRPAPPRARSFSSRARRSLACGAASSPRATLKRDVLESVKPYRPGSSETSVGEARRDILRKLELLEGSNEASTSEIRAGVQGRWVLLYQAPLKDDERLSDYEKKAVTVEGPFLSAFKPFTRDLFRTLSNTQNIRVDEERIENVAEFRVAGRWTGRLNILGSVVLGRDGDEDEESRRAYVEFSSFELSFGDGAPLSVPVGKLSELLGKSPPRGWLLTTYLDEDVRVGRGDKGSIFVAKRMKG</sequence>
<protein>
    <submittedName>
        <fullName evidence="5">PAP_fibrillin domain-containing protein</fullName>
    </submittedName>
</protein>
<dbReference type="AlphaFoldDB" id="A0AAX4PFB4"/>